<comment type="caution">
    <text evidence="4">The sequence shown here is derived from an EMBL/GenBank/DDBJ whole genome shotgun (WGS) entry which is preliminary data.</text>
</comment>
<organism evidence="4">
    <name type="scientific">hydrocarbon metagenome</name>
    <dbReference type="NCBI Taxonomy" id="938273"/>
    <lineage>
        <taxon>unclassified sequences</taxon>
        <taxon>metagenomes</taxon>
        <taxon>ecological metagenomes</taxon>
    </lineage>
</organism>
<dbReference type="InterPro" id="IPR045570">
    <property type="entry name" value="Metalloprtase-TldD/E_cen_dom"/>
</dbReference>
<evidence type="ECO:0000259" key="2">
    <source>
        <dbReference type="Pfam" id="PF19289"/>
    </source>
</evidence>
<dbReference type="GO" id="GO:0005829">
    <property type="term" value="C:cytosol"/>
    <property type="evidence" value="ECO:0007669"/>
    <property type="project" value="TreeGrafter"/>
</dbReference>
<dbReference type="InterPro" id="IPR047657">
    <property type="entry name" value="PmbA"/>
</dbReference>
<gene>
    <name evidence="4" type="ORF">ASZ90_013304</name>
</gene>
<dbReference type="InterPro" id="IPR002510">
    <property type="entry name" value="Metalloprtase-TldD/E_N"/>
</dbReference>
<evidence type="ECO:0000313" key="4">
    <source>
        <dbReference type="EMBL" id="KUG17011.1"/>
    </source>
</evidence>
<dbReference type="InterPro" id="IPR035068">
    <property type="entry name" value="TldD/PmbA_N"/>
</dbReference>
<dbReference type="SUPFAM" id="SSF111283">
    <property type="entry name" value="Putative modulator of DNA gyrase, PmbA/TldD"/>
    <property type="match status" value="1"/>
</dbReference>
<accession>A0A0W8F9D0</accession>
<proteinExistence type="predicted"/>
<protein>
    <submittedName>
        <fullName evidence="4">Tlde protein, part of tlde/tldd proteolytic complex</fullName>
    </submittedName>
</protein>
<sequence>MRISGTSDSLIESAHRLLSLALKEGAAEAEVYGMVGRSVDVDLRREYVEMASESYHCGLGLRAVVDGAVGFSSSSDMAQLKFVAMSAVRSARARGRDDTWIALPQPERVTEPEGIYDRRLDKISPEECIDIAHSLLAGCNEVDGAEPVSGGVACVSGTGFVLNSQGIELVETSTLMQASMEAIARRDDVATGSEFFNSRHLELSMQSVGRMAGEMARASLGGAKGEGGRFDVLLRPLAVAELLEGAFLTSLEADSVQKGRSSLRGRLGEMIASEDLMIVDDGLLPGGIDSSAFDGEGVPSQRTVLVERGILKGFLYDNYTAGKDGVRSTGNSVRSGYSDLPRVGSRNLIIDSPSAYDLQAETEGYLVHGLIGAHTANPISGDFSVEARNAFRISPGGEAQPIRSLMLAGNIFEILKTIEVGTDRRSIGPIVTPTLKVKMMVVGS</sequence>
<feature type="domain" description="Metalloprotease TldD/E central" evidence="3">
    <location>
        <begin position="120"/>
        <end position="220"/>
    </location>
</feature>
<dbReference type="PANTHER" id="PTHR43421:SF1">
    <property type="entry name" value="METALLOPROTEASE PMBA"/>
    <property type="match status" value="1"/>
</dbReference>
<dbReference type="InterPro" id="IPR036059">
    <property type="entry name" value="TldD/PmbA_sf"/>
</dbReference>
<dbReference type="EMBL" id="LNQE01001469">
    <property type="protein sequence ID" value="KUG17011.1"/>
    <property type="molecule type" value="Genomic_DNA"/>
</dbReference>
<reference evidence="4" key="1">
    <citation type="journal article" date="2015" name="Proc. Natl. Acad. Sci. U.S.A.">
        <title>Networks of energetic and metabolic interactions define dynamics in microbial communities.</title>
        <authorList>
            <person name="Embree M."/>
            <person name="Liu J.K."/>
            <person name="Al-Bassam M.M."/>
            <person name="Zengler K."/>
        </authorList>
    </citation>
    <scope>NUCLEOTIDE SEQUENCE</scope>
</reference>
<feature type="domain" description="Metalloprotease TldD/E N-terminal" evidence="1">
    <location>
        <begin position="29"/>
        <end position="89"/>
    </location>
</feature>
<evidence type="ECO:0000259" key="3">
    <source>
        <dbReference type="Pfam" id="PF19290"/>
    </source>
</evidence>
<dbReference type="AlphaFoldDB" id="A0A0W8F9D0"/>
<name>A0A0W8F9D0_9ZZZZ</name>
<feature type="domain" description="Metalloprotease TldD/E C-terminal" evidence="2">
    <location>
        <begin position="228"/>
        <end position="443"/>
    </location>
</feature>
<dbReference type="PANTHER" id="PTHR43421">
    <property type="entry name" value="METALLOPROTEASE PMBA"/>
    <property type="match status" value="1"/>
</dbReference>
<evidence type="ECO:0000259" key="1">
    <source>
        <dbReference type="Pfam" id="PF01523"/>
    </source>
</evidence>
<dbReference type="Pfam" id="PF01523">
    <property type="entry name" value="PmbA_TldD_1st"/>
    <property type="match status" value="1"/>
</dbReference>
<dbReference type="Gene3D" id="3.30.2290.10">
    <property type="entry name" value="PmbA/TldD superfamily"/>
    <property type="match status" value="1"/>
</dbReference>
<dbReference type="GO" id="GO:0008237">
    <property type="term" value="F:metallopeptidase activity"/>
    <property type="evidence" value="ECO:0007669"/>
    <property type="project" value="InterPro"/>
</dbReference>
<dbReference type="InterPro" id="IPR045569">
    <property type="entry name" value="Metalloprtase-TldD/E_C"/>
</dbReference>
<dbReference type="Pfam" id="PF19289">
    <property type="entry name" value="PmbA_TldD_3rd"/>
    <property type="match status" value="1"/>
</dbReference>
<dbReference type="Pfam" id="PF19290">
    <property type="entry name" value="PmbA_TldD_2nd"/>
    <property type="match status" value="1"/>
</dbReference>
<dbReference type="GO" id="GO:0006508">
    <property type="term" value="P:proteolysis"/>
    <property type="evidence" value="ECO:0007669"/>
    <property type="project" value="InterPro"/>
</dbReference>